<dbReference type="AlphaFoldDB" id="A0A4Y2JNQ3"/>
<dbReference type="Proteomes" id="UP000499080">
    <property type="component" value="Unassembled WGS sequence"/>
</dbReference>
<keyword evidence="2" id="KW-1185">Reference proteome</keyword>
<accession>A0A4Y2JNQ3</accession>
<dbReference type="OrthoDB" id="6435261at2759"/>
<dbReference type="GO" id="GO:0003676">
    <property type="term" value="F:nucleic acid binding"/>
    <property type="evidence" value="ECO:0007669"/>
    <property type="project" value="InterPro"/>
</dbReference>
<evidence type="ECO:0000313" key="2">
    <source>
        <dbReference type="Proteomes" id="UP000499080"/>
    </source>
</evidence>
<dbReference type="PANTHER" id="PTHR47326">
    <property type="entry name" value="TRANSPOSABLE ELEMENT TC3 TRANSPOSASE-LIKE PROTEIN"/>
    <property type="match status" value="1"/>
</dbReference>
<gene>
    <name evidence="1" type="ORF">AVEN_99398_1</name>
</gene>
<organism evidence="1 2">
    <name type="scientific">Araneus ventricosus</name>
    <name type="common">Orbweaver spider</name>
    <name type="synonym">Epeira ventricosa</name>
    <dbReference type="NCBI Taxonomy" id="182803"/>
    <lineage>
        <taxon>Eukaryota</taxon>
        <taxon>Metazoa</taxon>
        <taxon>Ecdysozoa</taxon>
        <taxon>Arthropoda</taxon>
        <taxon>Chelicerata</taxon>
        <taxon>Arachnida</taxon>
        <taxon>Araneae</taxon>
        <taxon>Araneomorphae</taxon>
        <taxon>Entelegynae</taxon>
        <taxon>Araneoidea</taxon>
        <taxon>Araneidae</taxon>
        <taxon>Araneus</taxon>
    </lineage>
</organism>
<comment type="caution">
    <text evidence="1">The sequence shown here is derived from an EMBL/GenBank/DDBJ whole genome shotgun (WGS) entry which is preliminary data.</text>
</comment>
<sequence length="90" mass="10528">MGHHPTWATEARHFLNTELPRSWIGRSGPDYLMLHRWPPRSPDMAPCDFFLWWFVKDKVYVPVSTTNLCELKQWISAAAQSITSDTLQRV</sequence>
<dbReference type="Gene3D" id="3.30.420.10">
    <property type="entry name" value="Ribonuclease H-like superfamily/Ribonuclease H"/>
    <property type="match status" value="1"/>
</dbReference>
<protein>
    <submittedName>
        <fullName evidence="1">Uncharacterized protein</fullName>
    </submittedName>
</protein>
<evidence type="ECO:0000313" key="1">
    <source>
        <dbReference type="EMBL" id="GBM91069.1"/>
    </source>
</evidence>
<dbReference type="InterPro" id="IPR036397">
    <property type="entry name" value="RNaseH_sf"/>
</dbReference>
<proteinExistence type="predicted"/>
<dbReference type="EMBL" id="BGPR01003671">
    <property type="protein sequence ID" value="GBM91069.1"/>
    <property type="molecule type" value="Genomic_DNA"/>
</dbReference>
<dbReference type="PANTHER" id="PTHR47326:SF1">
    <property type="entry name" value="HTH PSQ-TYPE DOMAIN-CONTAINING PROTEIN"/>
    <property type="match status" value="1"/>
</dbReference>
<reference evidence="1 2" key="1">
    <citation type="journal article" date="2019" name="Sci. Rep.">
        <title>Orb-weaving spider Araneus ventricosus genome elucidates the spidroin gene catalogue.</title>
        <authorList>
            <person name="Kono N."/>
            <person name="Nakamura H."/>
            <person name="Ohtoshi R."/>
            <person name="Moran D.A.P."/>
            <person name="Shinohara A."/>
            <person name="Yoshida Y."/>
            <person name="Fujiwara M."/>
            <person name="Mori M."/>
            <person name="Tomita M."/>
            <person name="Arakawa K."/>
        </authorList>
    </citation>
    <scope>NUCLEOTIDE SEQUENCE [LARGE SCALE GENOMIC DNA]</scope>
</reference>
<name>A0A4Y2JNQ3_ARAVE</name>